<dbReference type="Proteomes" id="UP001497382">
    <property type="component" value="Unassembled WGS sequence"/>
</dbReference>
<reference evidence="1 2" key="1">
    <citation type="submission" date="2024-04" db="EMBL/GenBank/DDBJ databases">
        <authorList>
            <person name="Rising A."/>
            <person name="Reimegard J."/>
            <person name="Sonavane S."/>
            <person name="Akerstrom W."/>
            <person name="Nylinder S."/>
            <person name="Hedman E."/>
            <person name="Kallberg Y."/>
        </authorList>
    </citation>
    <scope>NUCLEOTIDE SEQUENCE [LARGE SCALE GENOMIC DNA]</scope>
</reference>
<proteinExistence type="predicted"/>
<keyword evidence="2" id="KW-1185">Reference proteome</keyword>
<dbReference type="EMBL" id="CAXIEN010000107">
    <property type="protein sequence ID" value="CAL1278034.1"/>
    <property type="molecule type" value="Genomic_DNA"/>
</dbReference>
<accession>A0AAV2A241</accession>
<name>A0AAV2A241_9ARAC</name>
<dbReference type="Gene3D" id="3.40.525.10">
    <property type="entry name" value="CRAL-TRIO lipid binding domain"/>
    <property type="match status" value="1"/>
</dbReference>
<evidence type="ECO:0000313" key="1">
    <source>
        <dbReference type="EMBL" id="CAL1278034.1"/>
    </source>
</evidence>
<dbReference type="InterPro" id="IPR036865">
    <property type="entry name" value="CRAL-TRIO_dom_sf"/>
</dbReference>
<protein>
    <submittedName>
        <fullName evidence="1">Uncharacterized protein</fullName>
    </submittedName>
</protein>
<evidence type="ECO:0000313" key="2">
    <source>
        <dbReference type="Proteomes" id="UP001497382"/>
    </source>
</evidence>
<gene>
    <name evidence="1" type="ORF">LARSCL_LOCUS9549</name>
</gene>
<organism evidence="1 2">
    <name type="scientific">Larinioides sclopetarius</name>
    <dbReference type="NCBI Taxonomy" id="280406"/>
    <lineage>
        <taxon>Eukaryota</taxon>
        <taxon>Metazoa</taxon>
        <taxon>Ecdysozoa</taxon>
        <taxon>Arthropoda</taxon>
        <taxon>Chelicerata</taxon>
        <taxon>Arachnida</taxon>
        <taxon>Araneae</taxon>
        <taxon>Araneomorphae</taxon>
        <taxon>Entelegynae</taxon>
        <taxon>Araneoidea</taxon>
        <taxon>Araneidae</taxon>
        <taxon>Larinioides</taxon>
    </lineage>
</organism>
<comment type="caution">
    <text evidence="1">The sequence shown here is derived from an EMBL/GenBank/DDBJ whole genome shotgun (WGS) entry which is preliminary data.</text>
</comment>
<sequence length="94" mass="11046">MSFKGLKIQGNVKSKGIDFYDDILVRYLRRNKYRVKDTEQQILSFIHLYETENVFGSVPDEYLDLPSSKFVNLLPFRCQDECAVLIFRFGNVKS</sequence>
<feature type="non-terminal residue" evidence="1">
    <location>
        <position position="94"/>
    </location>
</feature>
<dbReference type="AlphaFoldDB" id="A0AAV2A241"/>